<dbReference type="InterPro" id="IPR052512">
    <property type="entry name" value="4CMD/NDH-1_regulator"/>
</dbReference>
<proteinExistence type="predicted"/>
<evidence type="ECO:0000313" key="3">
    <source>
        <dbReference type="EMBL" id="MFC7303151.1"/>
    </source>
</evidence>
<dbReference type="GO" id="GO:0047575">
    <property type="term" value="F:4-carboxymuconolactone decarboxylase activity"/>
    <property type="evidence" value="ECO:0007669"/>
    <property type="project" value="UniProtKB-EC"/>
</dbReference>
<dbReference type="EC" id="4.1.1.44" evidence="3"/>
<dbReference type="PRINTS" id="PR00111">
    <property type="entry name" value="ABHYDROLASE"/>
</dbReference>
<dbReference type="Pfam" id="PF02627">
    <property type="entry name" value="CMD"/>
    <property type="match status" value="1"/>
</dbReference>
<dbReference type="NCBIfam" id="TIGR02425">
    <property type="entry name" value="decarb_PcaC"/>
    <property type="match status" value="1"/>
</dbReference>
<gene>
    <name evidence="3" type="primary">pcaC</name>
    <name evidence="3" type="ORF">ACFQVC_02835</name>
</gene>
<dbReference type="InterPro" id="IPR029058">
    <property type="entry name" value="AB_hydrolase_fold"/>
</dbReference>
<dbReference type="Gene3D" id="1.20.1290.10">
    <property type="entry name" value="AhpD-like"/>
    <property type="match status" value="1"/>
</dbReference>
<evidence type="ECO:0000259" key="2">
    <source>
        <dbReference type="Pfam" id="PF02627"/>
    </source>
</evidence>
<evidence type="ECO:0000313" key="4">
    <source>
        <dbReference type="Proteomes" id="UP001596523"/>
    </source>
</evidence>
<keyword evidence="4" id="KW-1185">Reference proteome</keyword>
<name>A0ABW2JCQ0_9ACTN</name>
<dbReference type="Proteomes" id="UP001596523">
    <property type="component" value="Unassembled WGS sequence"/>
</dbReference>
<protein>
    <submittedName>
        <fullName evidence="3">4-carboxymuconolactone decarboxylase</fullName>
        <ecNumber evidence="3">4.1.1.44</ecNumber>
    </submittedName>
</protein>
<dbReference type="Gene3D" id="3.40.50.1820">
    <property type="entry name" value="alpha/beta hydrolase"/>
    <property type="match status" value="1"/>
</dbReference>
<dbReference type="InterPro" id="IPR029032">
    <property type="entry name" value="AhpD-like"/>
</dbReference>
<reference evidence="4" key="1">
    <citation type="journal article" date="2019" name="Int. J. Syst. Evol. Microbiol.">
        <title>The Global Catalogue of Microorganisms (GCM) 10K type strain sequencing project: providing services to taxonomists for standard genome sequencing and annotation.</title>
        <authorList>
            <consortium name="The Broad Institute Genomics Platform"/>
            <consortium name="The Broad Institute Genome Sequencing Center for Infectious Disease"/>
            <person name="Wu L."/>
            <person name="Ma J."/>
        </authorList>
    </citation>
    <scope>NUCLEOTIDE SEQUENCE [LARGE SCALE GENOMIC DNA]</scope>
    <source>
        <strain evidence="4">SYNS20</strain>
    </source>
</reference>
<dbReference type="InterPro" id="IPR000073">
    <property type="entry name" value="AB_hydrolase_1"/>
</dbReference>
<feature type="domain" description="Carboxymuconolactone decarboxylase-like" evidence="2">
    <location>
        <begin position="339"/>
        <end position="421"/>
    </location>
</feature>
<keyword evidence="3" id="KW-0456">Lyase</keyword>
<feature type="domain" description="AB hydrolase-1" evidence="1">
    <location>
        <begin position="26"/>
        <end position="135"/>
    </location>
</feature>
<evidence type="ECO:0000259" key="1">
    <source>
        <dbReference type="Pfam" id="PF00561"/>
    </source>
</evidence>
<accession>A0ABW2JCQ0</accession>
<dbReference type="InterPro" id="IPR003779">
    <property type="entry name" value="CMD-like"/>
</dbReference>
<dbReference type="InterPro" id="IPR012788">
    <property type="entry name" value="Decarb_PcaC"/>
</dbReference>
<dbReference type="SUPFAM" id="SSF69118">
    <property type="entry name" value="AhpD-like"/>
    <property type="match status" value="1"/>
</dbReference>
<dbReference type="EMBL" id="JBHTCF010000001">
    <property type="protein sequence ID" value="MFC7303151.1"/>
    <property type="molecule type" value="Genomic_DNA"/>
</dbReference>
<dbReference type="Pfam" id="PF00561">
    <property type="entry name" value="Abhydrolase_1"/>
    <property type="match status" value="1"/>
</dbReference>
<sequence>MWERKRVSEKTAGTLQYRFDGPEDAPVLILGPSLGTTWHMWDRQIPELTQTWRVFRFDLPGHGGAPAHPADSVSELADRVLATLDELGVQRFGYAGCALGGAIGSDLALRNPQRVASLALIASSPRFGTADEFRQRGVIVRTNGLDPVARTAPERWFTPGFAANQPAITEWAVQMVRTTDPGCYISACEALAAFDIRSELGRIGVPTLVLVGSEDQVTGPAEARTLVAGIPDARLAVVPGASHLAPVEQPAAVTDLLVRHFSTAWTEQHSAIQAPPVKPVLTAPVAVAPVAEIAPIEQDESAPAGLSDAYETGLKVRREVLGDAHVDRALADADDFSGDFQELMTRYAWGEVWARPGLDRRTRSCVTLTALVAGGHSEELAFHVKAALRNGLTPDEIKEVFLQAAVYCGVPAVNTAFRVAQKVIREETTPTD</sequence>
<dbReference type="PANTHER" id="PTHR33570">
    <property type="entry name" value="4-CARBOXYMUCONOLACTONE DECARBOXYLASE FAMILY PROTEIN"/>
    <property type="match status" value="1"/>
</dbReference>
<comment type="caution">
    <text evidence="3">The sequence shown here is derived from an EMBL/GenBank/DDBJ whole genome shotgun (WGS) entry which is preliminary data.</text>
</comment>
<dbReference type="RefSeq" id="WP_381826016.1">
    <property type="nucleotide sequence ID" value="NZ_JBHTCF010000001.1"/>
</dbReference>
<dbReference type="PANTHER" id="PTHR33570:SF2">
    <property type="entry name" value="CARBOXYMUCONOLACTONE DECARBOXYLASE-LIKE DOMAIN-CONTAINING PROTEIN"/>
    <property type="match status" value="1"/>
</dbReference>
<dbReference type="SUPFAM" id="SSF53474">
    <property type="entry name" value="alpha/beta-Hydrolases"/>
    <property type="match status" value="1"/>
</dbReference>
<organism evidence="3 4">
    <name type="scientific">Streptomyces monticola</name>
    <dbReference type="NCBI Taxonomy" id="2666263"/>
    <lineage>
        <taxon>Bacteria</taxon>
        <taxon>Bacillati</taxon>
        <taxon>Actinomycetota</taxon>
        <taxon>Actinomycetes</taxon>
        <taxon>Kitasatosporales</taxon>
        <taxon>Streptomycetaceae</taxon>
        <taxon>Streptomyces</taxon>
    </lineage>
</organism>